<comment type="caution">
    <text evidence="4">The sequence shown here is derived from an EMBL/GenBank/DDBJ whole genome shotgun (WGS) entry which is preliminary data.</text>
</comment>
<keyword evidence="2" id="KW-0732">Signal</keyword>
<feature type="chain" id="PRO_5047297656" evidence="2">
    <location>
        <begin position="30"/>
        <end position="2384"/>
    </location>
</feature>
<name>A0ABU2V8P4_9ACTN</name>
<accession>A0ABU2V8P4</accession>
<dbReference type="Proteomes" id="UP001183824">
    <property type="component" value="Unassembled WGS sequence"/>
</dbReference>
<dbReference type="SUPFAM" id="SSF50370">
    <property type="entry name" value="Ricin B-like lectins"/>
    <property type="match status" value="1"/>
</dbReference>
<dbReference type="PROSITE" id="PS50231">
    <property type="entry name" value="RICIN_B_LECTIN"/>
    <property type="match status" value="1"/>
</dbReference>
<dbReference type="InterPro" id="IPR022385">
    <property type="entry name" value="Rhs_assc_core"/>
</dbReference>
<dbReference type="InterPro" id="IPR050708">
    <property type="entry name" value="T6SS_VgrG/RHS"/>
</dbReference>
<dbReference type="InterPro" id="IPR031325">
    <property type="entry name" value="RHS_repeat"/>
</dbReference>
<protein>
    <submittedName>
        <fullName evidence="4">Ricin-type beta-trefoil lectin domain protein</fullName>
    </submittedName>
</protein>
<dbReference type="InterPro" id="IPR006530">
    <property type="entry name" value="YD"/>
</dbReference>
<dbReference type="NCBIfam" id="TIGR03696">
    <property type="entry name" value="Rhs_assc_core"/>
    <property type="match status" value="1"/>
</dbReference>
<dbReference type="Pfam" id="PF05593">
    <property type="entry name" value="RHS_repeat"/>
    <property type="match status" value="1"/>
</dbReference>
<feature type="signal peptide" evidence="2">
    <location>
        <begin position="1"/>
        <end position="29"/>
    </location>
</feature>
<evidence type="ECO:0000313" key="4">
    <source>
        <dbReference type="EMBL" id="MDT0481738.1"/>
    </source>
</evidence>
<evidence type="ECO:0000256" key="1">
    <source>
        <dbReference type="SAM" id="MobiDB-lite"/>
    </source>
</evidence>
<dbReference type="Gene3D" id="2.180.10.10">
    <property type="entry name" value="RHS repeat-associated core"/>
    <property type="match status" value="3"/>
</dbReference>
<evidence type="ECO:0000313" key="5">
    <source>
        <dbReference type="Proteomes" id="UP001183824"/>
    </source>
</evidence>
<dbReference type="EMBL" id="JAVREZ010000005">
    <property type="protein sequence ID" value="MDT0481738.1"/>
    <property type="molecule type" value="Genomic_DNA"/>
</dbReference>
<feature type="region of interest" description="Disordered" evidence="1">
    <location>
        <begin position="56"/>
        <end position="90"/>
    </location>
</feature>
<dbReference type="PANTHER" id="PTHR32305:SF17">
    <property type="entry name" value="TRNA NUCLEASE WAPA"/>
    <property type="match status" value="1"/>
</dbReference>
<feature type="region of interest" description="Disordered" evidence="1">
    <location>
        <begin position="2313"/>
        <end position="2342"/>
    </location>
</feature>
<keyword evidence="5" id="KW-1185">Reference proteome</keyword>
<dbReference type="PANTHER" id="PTHR32305">
    <property type="match status" value="1"/>
</dbReference>
<proteinExistence type="predicted"/>
<dbReference type="Pfam" id="PF00652">
    <property type="entry name" value="Ricin_B_lectin"/>
    <property type="match status" value="1"/>
</dbReference>
<dbReference type="NCBIfam" id="TIGR01643">
    <property type="entry name" value="YD_repeat_2x"/>
    <property type="match status" value="2"/>
</dbReference>
<gene>
    <name evidence="4" type="ORF">RNB18_16315</name>
</gene>
<dbReference type="RefSeq" id="WP_311714795.1">
    <property type="nucleotide sequence ID" value="NZ_JAVREZ010000005.1"/>
</dbReference>
<sequence>MRRGPLRSALAPVVGAILLVGLTPLTAVAQPPNPGAAEVAREDVSLVEIPAEQRVAGNTHNAGLDSIEAAPPPDLEQAPAGTVTPPTGGTGSVTFGAAAARQAGMRATTGTAVLEPVGTLPVKLGQAPGAALPTGTWQVGVSPRTAPEADGIDGALVTVTAPATGSVPVSVQLDYKAYQNLYGADWASRLTFVQFPECYRTTPDVEECRAYEELETVNDASAKTLTATVDTAADGTVTPASSTASAATGTGAVQAAYRTGARQAAAGGDSAVIGAVDSGAGESGSFKATPLESNGKWSAGGSSGAFTWSYPIDVPPTPAGPAPEISFDYNSQSVDAKTSTSSPQASWIGEGWDYNPGYIERRYRTCKDDREDTAAGAANNTAKKAKTSDLCWVSYNAVMSLGGATTELVRIGETDRYRPQHDDGTRVELKTGAANGDNNGEYWVVTKRDGTVYTYGLNKIGGGHQDTQSVFTVPVFGNHPGEPCHAAAFADSRCQGDTTKQQAWHWGLDKVTDVNGNVMVVNWLQSANYYAVNKKFKTPEKYIRGGLPDSIEYGLREDALGATPAAKIDFLLWQRCLQDTTVCDSAKFDDTKNPASYRPWWDSPGNLNCKSDSKLCPAFPSFWNRLRLGGITTYAQRPGVAGLSKVDTYLLNQSFPRDWYDTSPGLWLNSIQHYGFRPGDTSGTLLTESGVSFQPYVVGTGSAHPLSTYLKDQQLPNLVPRSSSDPRPGFTRPRIGAVATEHGADIEVTYKGGCRVQPGVAPEDNHGTCFPVRWSPDAEVEKPALAWFNKYVVHTVTETDRITGVSARMSTRYDYSGAAWGKSDDEFSKPALRTYSEWRGYQQVATSKGNKISPAPGRPQTQSYSVTRYFRGAGGPVKDSTGNVTLAADDIAPYAGMTAETITYTGTGGKIASRVLNRPWAKQTASRQRDGDLTALTAYRSGFQRSDTLQTVGSSWQGVRTTTVVDDVYGLPQQVESAVVKPDGSGGETLSDQSCVKTLYVINEAANLVGLPKEIRTTSTSCAGHATADPATQVMSAVRTSYDGGAWGAAPTKGLATTTATLNDDGTAYSTVMTNTFDPLGRVRKITDPLKGVSETQYTPGDTGGPVTAIKKINQKGHASTTALDPGRGLALSVTDANEHVSRMEYDAFGRLVKGWSADAAMPDVLIDYQMATATPTVTRPTAVTVRSLKDNGGYSRQVTVYDGLMRPVQTQNEAHGPGRIVQDTRYDDHGLVSEQTGSYLAKGEPETGQFKRVSDSLVPNLVRNTYDGLGRPVRKTTVQSGSPVWYDTVEYGDNWTISRPAGGASPAVRAYTDPRGRITRVDHSTNRTQDEWRTTRYSFDARGNRTRIEDHAGNLWTYGYNARGLLASATDPDIGSASFTYDALGRQASATDSLQRTTYTEYDAIGRVLNVRQGSTTADPVKSFTYDLPGALGKAASSTRHEGGADWTDRITAYDDKYRPTTREIVVPSQAGPKLAGTYTYRYAYTESGKQLSVSVPAIGGLAAEKVITRYNEDGLAESTSGLSWYTSDVTYSAYGEPLRTVSGPQPYRVWTTNFIDQETGRLQRTVWDRETASSHRISDSYYSWDRAGNLTSAARKQADGATSTWDNQCFTYDYLGELVHAWTSGLDVTAATGCKSASGTAWGYRSDGQSSAGPIAEAPDAVTDAAAPDAEMQASLDAAAPATGSVATTAGSYFQSFTFDAVGNRASLTDHDPANSALDVRTAYGYGKTVAGNGTSAPTLTQPHLLSKVDRPTGTDPSYVNDATGNTTERHLTGGDQILDWNAENKLASVTGTGDGAGPITGLNGKCVDLQTNVLTDGTPIQLHGCNSTPAQAWQTTGDTLRIRGKCATVNGALVQLAACNGSTTQKFTLRSTDKAFVHAATGKCLAVPGGTDADGTDLQVATCAAGAAQQWTLADRTTYVYDAGGNRILQKSAAGTTLFLGETEVTTDPKGNLLKASRIYQHPGAPSVVRVSKYGGSDHVLSVLLNDTVGTATTSVEQSTGQPVTRRAFKPYGETRGNRPETWPNARSYLGTGIDDTYSGLTHIGAREYDQSTGRFLSADPVVDFADPLQINGYAYANNNPITKSDPDGLQPIECWEGTAVCRGGRIIRVKNDDVKPDEALTEAKVSKGGKTYRVFYDDRGVPHTVGSPQPLQSERVAIKFMNDDLRSSLNLYDPKTGNGSEYLWQDDKGVIPEKKGLVHDANGNHRVAGVTADFIKVTWKNGKIVDVETWDANESKRAVDAESVDAIRKTINRKLDVDGTKPQSQKVVFVAHSMEQAQAVADKFVGNANVRVIFAGDGKPGSTMFDTHMSGGLRGGSVSGSPRSGSGESGGGKRGGGGLGGKLMNGAGILGDLTFIWEGWKTLERGCDDVVVSCGPPPTA</sequence>
<dbReference type="SMART" id="SM00458">
    <property type="entry name" value="RICIN"/>
    <property type="match status" value="1"/>
</dbReference>
<dbReference type="InterPro" id="IPR035992">
    <property type="entry name" value="Ricin_B-like_lectins"/>
</dbReference>
<evidence type="ECO:0000256" key="2">
    <source>
        <dbReference type="SAM" id="SignalP"/>
    </source>
</evidence>
<feature type="compositionally biased region" description="Low complexity" evidence="1">
    <location>
        <begin position="81"/>
        <end position="90"/>
    </location>
</feature>
<feature type="domain" description="Ricin B lectin" evidence="3">
    <location>
        <begin position="1797"/>
        <end position="1917"/>
    </location>
</feature>
<reference evidence="5" key="1">
    <citation type="submission" date="2023-07" db="EMBL/GenBank/DDBJ databases">
        <title>30 novel species of actinomycetes from the DSMZ collection.</title>
        <authorList>
            <person name="Nouioui I."/>
        </authorList>
    </citation>
    <scope>NUCLEOTIDE SEQUENCE [LARGE SCALE GENOMIC DNA]</scope>
    <source>
        <strain evidence="5">DSM 41640</strain>
    </source>
</reference>
<feature type="compositionally biased region" description="Gly residues" evidence="1">
    <location>
        <begin position="2331"/>
        <end position="2342"/>
    </location>
</feature>
<evidence type="ECO:0000259" key="3">
    <source>
        <dbReference type="SMART" id="SM00458"/>
    </source>
</evidence>
<dbReference type="InterPro" id="IPR000772">
    <property type="entry name" value="Ricin_B_lectin"/>
</dbReference>
<organism evidence="4 5">
    <name type="scientific">Streptomyces doebereineriae</name>
    <dbReference type="NCBI Taxonomy" id="3075528"/>
    <lineage>
        <taxon>Bacteria</taxon>
        <taxon>Bacillati</taxon>
        <taxon>Actinomycetota</taxon>
        <taxon>Actinomycetes</taxon>
        <taxon>Kitasatosporales</taxon>
        <taxon>Streptomycetaceae</taxon>
        <taxon>Streptomyces</taxon>
    </lineage>
</organism>